<dbReference type="Proteomes" id="UP000193467">
    <property type="component" value="Unassembled WGS sequence"/>
</dbReference>
<evidence type="ECO:0000256" key="1">
    <source>
        <dbReference type="ARBA" id="ARBA00007594"/>
    </source>
</evidence>
<organism evidence="3 4">
    <name type="scientific">Leucosporidium creatinivorum</name>
    <dbReference type="NCBI Taxonomy" id="106004"/>
    <lineage>
        <taxon>Eukaryota</taxon>
        <taxon>Fungi</taxon>
        <taxon>Dikarya</taxon>
        <taxon>Basidiomycota</taxon>
        <taxon>Pucciniomycotina</taxon>
        <taxon>Microbotryomycetes</taxon>
        <taxon>Leucosporidiales</taxon>
        <taxon>Leucosporidium</taxon>
    </lineage>
</organism>
<dbReference type="SUPFAM" id="SSF55129">
    <property type="entry name" value="Ribosomal protein L30p/L7e"/>
    <property type="match status" value="1"/>
</dbReference>
<name>A0A1Y2DC34_9BASI</name>
<dbReference type="STRING" id="106004.A0A1Y2DC34"/>
<comment type="caution">
    <text evidence="3">The sequence shown here is derived from an EMBL/GenBank/DDBJ whole genome shotgun (WGS) entry which is preliminary data.</text>
</comment>
<evidence type="ECO:0000313" key="3">
    <source>
        <dbReference type="EMBL" id="ORY56821.1"/>
    </source>
</evidence>
<proteinExistence type="inferred from homology"/>
<dbReference type="InterPro" id="IPR036919">
    <property type="entry name" value="Ribo_uL30_ferredoxin-like_sf"/>
</dbReference>
<feature type="domain" description="Large ribosomal subunit protein uL30-like ferredoxin-like fold" evidence="2">
    <location>
        <begin position="53"/>
        <end position="103"/>
    </location>
</feature>
<evidence type="ECO:0000313" key="4">
    <source>
        <dbReference type="Proteomes" id="UP000193467"/>
    </source>
</evidence>
<dbReference type="OrthoDB" id="509901at2759"/>
<dbReference type="AlphaFoldDB" id="A0A1Y2DC34"/>
<gene>
    <name evidence="3" type="ORF">BCR35DRAFT_309764</name>
</gene>
<reference evidence="3 4" key="1">
    <citation type="submission" date="2016-07" db="EMBL/GenBank/DDBJ databases">
        <title>Pervasive Adenine N6-methylation of Active Genes in Fungi.</title>
        <authorList>
            <consortium name="DOE Joint Genome Institute"/>
            <person name="Mondo S.J."/>
            <person name="Dannebaum R.O."/>
            <person name="Kuo R.C."/>
            <person name="Labutti K."/>
            <person name="Haridas S."/>
            <person name="Kuo A."/>
            <person name="Salamov A."/>
            <person name="Ahrendt S.R."/>
            <person name="Lipzen A."/>
            <person name="Sullivan W."/>
            <person name="Andreopoulos W.B."/>
            <person name="Clum A."/>
            <person name="Lindquist E."/>
            <person name="Daum C."/>
            <person name="Ramamoorthy G.K."/>
            <person name="Gryganskyi A."/>
            <person name="Culley D."/>
            <person name="Magnuson J.K."/>
            <person name="James T.Y."/>
            <person name="O'Malley M.A."/>
            <person name="Stajich J.E."/>
            <person name="Spatafora J.W."/>
            <person name="Visel A."/>
            <person name="Grigoriev I.V."/>
        </authorList>
    </citation>
    <scope>NUCLEOTIDE SEQUENCE [LARGE SCALE GENOMIC DNA]</scope>
    <source>
        <strain evidence="3 4">62-1032</strain>
    </source>
</reference>
<evidence type="ECO:0000259" key="2">
    <source>
        <dbReference type="Pfam" id="PF00327"/>
    </source>
</evidence>
<dbReference type="InterPro" id="IPR016082">
    <property type="entry name" value="Ribosomal_uL30_ferredoxin-like"/>
</dbReference>
<comment type="similarity">
    <text evidence="1">Belongs to the universal ribosomal protein uL30 family.</text>
</comment>
<accession>A0A1Y2DC34</accession>
<sequence length="163" mass="17164">MVRSTSSLCSALRSTLLVGRSSSSPIAASSSRLASTWTTASAPPPTAGDKTHYLVTLLRSPLHLPAPLQATCTSLGLTHRLQSSILPITPINAGFLLRVKELVGVRLIGVHDIDSKVGGGWRQREGEGRKGAGLSARGWGGAIRVGSERARGEERGFKVISRS</sequence>
<dbReference type="Pfam" id="PF00327">
    <property type="entry name" value="Ribosomal_L30"/>
    <property type="match status" value="1"/>
</dbReference>
<dbReference type="EMBL" id="MCGR01000084">
    <property type="protein sequence ID" value="ORY56821.1"/>
    <property type="molecule type" value="Genomic_DNA"/>
</dbReference>
<keyword evidence="4" id="KW-1185">Reference proteome</keyword>
<protein>
    <recommendedName>
        <fullName evidence="2">Large ribosomal subunit protein uL30-like ferredoxin-like fold domain-containing protein</fullName>
    </recommendedName>
</protein>
<dbReference type="InParanoid" id="A0A1Y2DC34"/>
<dbReference type="Gene3D" id="3.30.1390.20">
    <property type="entry name" value="Ribosomal protein L30, ferredoxin-like fold domain"/>
    <property type="match status" value="1"/>
</dbReference>